<dbReference type="InterPro" id="IPR009027">
    <property type="entry name" value="Ribosomal_bL9/RNase_H1_N"/>
</dbReference>
<sequence length="158" mass="16950">MAGGISCSLSSSVVAFVDGPLVVAGAAVKQFTGAVYKAYVNIAEAETAFEYARQRGYTTTSPQRGLLLPVDQIPKSALQQDGTIDAARLTPCATDEEWYVVYKGVNPGLYPTYLECALNTCGVRLAVHQAYNTLADALVSFRAALRRPGEVQECRVPK</sequence>
<dbReference type="SUPFAM" id="SSF55658">
    <property type="entry name" value="L9 N-domain-like"/>
    <property type="match status" value="1"/>
</dbReference>
<protein>
    <recommendedName>
        <fullName evidence="1">Ribonuclease H1 N-terminal domain-containing protein</fullName>
    </recommendedName>
</protein>
<reference evidence="2" key="1">
    <citation type="submission" date="2014-09" db="EMBL/GenBank/DDBJ databases">
        <title>Genome sequence of the luminous mushroom Mycena chlorophos for searching fungal bioluminescence genes.</title>
        <authorList>
            <person name="Tanaka Y."/>
            <person name="Kasuga D."/>
            <person name="Oba Y."/>
            <person name="Hase S."/>
            <person name="Sato K."/>
            <person name="Oba Y."/>
            <person name="Sakakibara Y."/>
        </authorList>
    </citation>
    <scope>NUCLEOTIDE SEQUENCE</scope>
</reference>
<gene>
    <name evidence="2" type="ORF">MCHLO_01002</name>
</gene>
<dbReference type="Gene3D" id="3.40.970.10">
    <property type="entry name" value="Ribonuclease H1, N-terminal domain"/>
    <property type="match status" value="1"/>
</dbReference>
<dbReference type="InterPro" id="IPR037056">
    <property type="entry name" value="RNase_H1_N_sf"/>
</dbReference>
<dbReference type="Proteomes" id="UP000815677">
    <property type="component" value="Unassembled WGS sequence"/>
</dbReference>
<evidence type="ECO:0000313" key="3">
    <source>
        <dbReference type="Proteomes" id="UP000815677"/>
    </source>
</evidence>
<keyword evidence="3" id="KW-1185">Reference proteome</keyword>
<name>A0ABQ0KWU6_MYCCL</name>
<proteinExistence type="predicted"/>
<evidence type="ECO:0000313" key="2">
    <source>
        <dbReference type="EMBL" id="GAT43315.1"/>
    </source>
</evidence>
<organism evidence="2 3">
    <name type="scientific">Mycena chlorophos</name>
    <name type="common">Agaric fungus</name>
    <name type="synonym">Agaricus chlorophos</name>
    <dbReference type="NCBI Taxonomy" id="658473"/>
    <lineage>
        <taxon>Eukaryota</taxon>
        <taxon>Fungi</taxon>
        <taxon>Dikarya</taxon>
        <taxon>Basidiomycota</taxon>
        <taxon>Agaricomycotina</taxon>
        <taxon>Agaricomycetes</taxon>
        <taxon>Agaricomycetidae</taxon>
        <taxon>Agaricales</taxon>
        <taxon>Marasmiineae</taxon>
        <taxon>Mycenaceae</taxon>
        <taxon>Mycena</taxon>
    </lineage>
</organism>
<dbReference type="EMBL" id="DF838822">
    <property type="protein sequence ID" value="GAT43315.1"/>
    <property type="molecule type" value="Genomic_DNA"/>
</dbReference>
<feature type="domain" description="Ribonuclease H1 N-terminal" evidence="1">
    <location>
        <begin position="98"/>
        <end position="137"/>
    </location>
</feature>
<dbReference type="InterPro" id="IPR011320">
    <property type="entry name" value="RNase_H1_N"/>
</dbReference>
<evidence type="ECO:0000259" key="1">
    <source>
        <dbReference type="Pfam" id="PF01693"/>
    </source>
</evidence>
<accession>A0ABQ0KWU6</accession>
<dbReference type="Pfam" id="PF01693">
    <property type="entry name" value="Cauli_VI"/>
    <property type="match status" value="1"/>
</dbReference>